<reference evidence="8 9" key="1">
    <citation type="journal article" date="2014" name="Nat. Commun.">
        <title>Physiological and genomic features of highly alkaliphilic hydrogen-utilizing Betaproteobacteria from a continental serpentinizing site.</title>
        <authorList>
            <person name="Suzuki S."/>
            <person name="Kuenen J.G."/>
            <person name="Schipper K."/>
            <person name="van der Velde S."/>
            <person name="Ishii S."/>
            <person name="Wu A."/>
            <person name="Sorokin D.Y."/>
            <person name="Tenney A."/>
            <person name="Meng X.Y."/>
            <person name="Morrill P.L."/>
            <person name="Kamagata Y."/>
            <person name="Muyzer G."/>
            <person name="Nealson K.H."/>
        </authorList>
    </citation>
    <scope>NUCLEOTIDE SEQUENCE [LARGE SCALE GENOMIC DNA]</scope>
    <source>
        <strain evidence="8 9">A1</strain>
    </source>
</reference>
<dbReference type="InterPro" id="IPR000620">
    <property type="entry name" value="EamA_dom"/>
</dbReference>
<organism evidence="8 9">
    <name type="scientific">Serpentinimonas raichei</name>
    <dbReference type="NCBI Taxonomy" id="1458425"/>
    <lineage>
        <taxon>Bacteria</taxon>
        <taxon>Pseudomonadati</taxon>
        <taxon>Pseudomonadota</taxon>
        <taxon>Betaproteobacteria</taxon>
        <taxon>Burkholderiales</taxon>
        <taxon>Comamonadaceae</taxon>
        <taxon>Serpentinimonas</taxon>
    </lineage>
</organism>
<dbReference type="SUPFAM" id="SSF103481">
    <property type="entry name" value="Multidrug resistance efflux transporter EmrE"/>
    <property type="match status" value="1"/>
</dbReference>
<feature type="transmembrane region" description="Helical" evidence="6">
    <location>
        <begin position="93"/>
        <end position="110"/>
    </location>
</feature>
<feature type="transmembrane region" description="Helical" evidence="6">
    <location>
        <begin position="290"/>
        <end position="308"/>
    </location>
</feature>
<feature type="transmembrane region" description="Helical" evidence="6">
    <location>
        <begin position="31"/>
        <end position="51"/>
    </location>
</feature>
<dbReference type="GO" id="GO:0005886">
    <property type="term" value="C:plasma membrane"/>
    <property type="evidence" value="ECO:0007669"/>
    <property type="project" value="UniProtKB-SubCell"/>
</dbReference>
<dbReference type="Pfam" id="PF00892">
    <property type="entry name" value="EamA"/>
    <property type="match status" value="1"/>
</dbReference>
<feature type="transmembrane region" description="Helical" evidence="6">
    <location>
        <begin position="122"/>
        <end position="140"/>
    </location>
</feature>
<evidence type="ECO:0000256" key="2">
    <source>
        <dbReference type="ARBA" id="ARBA00022475"/>
    </source>
</evidence>
<accession>A0A060NKN0</accession>
<dbReference type="PANTHER" id="PTHR42920">
    <property type="entry name" value="OS03G0707200 PROTEIN-RELATED"/>
    <property type="match status" value="1"/>
</dbReference>
<keyword evidence="3 6" id="KW-0812">Transmembrane</keyword>
<feature type="transmembrane region" description="Helical" evidence="6">
    <location>
        <begin position="7"/>
        <end position="25"/>
    </location>
</feature>
<dbReference type="Proteomes" id="UP000067461">
    <property type="component" value="Chromosome"/>
</dbReference>
<evidence type="ECO:0000256" key="4">
    <source>
        <dbReference type="ARBA" id="ARBA00022989"/>
    </source>
</evidence>
<dbReference type="OrthoDB" id="7216522at2"/>
<comment type="subcellular location">
    <subcellularLocation>
        <location evidence="1">Cell membrane</location>
        <topology evidence="1">Multi-pass membrane protein</topology>
    </subcellularLocation>
</comment>
<protein>
    <submittedName>
        <fullName evidence="8">Permease of the drug/metabolite transporter DMT superfamily</fullName>
    </submittedName>
</protein>
<evidence type="ECO:0000313" key="9">
    <source>
        <dbReference type="Proteomes" id="UP000067461"/>
    </source>
</evidence>
<evidence type="ECO:0000256" key="1">
    <source>
        <dbReference type="ARBA" id="ARBA00004651"/>
    </source>
</evidence>
<name>A0A060NKN0_9BURK</name>
<evidence type="ECO:0000256" key="6">
    <source>
        <dbReference type="SAM" id="Phobius"/>
    </source>
</evidence>
<dbReference type="KEGG" id="cbaa:SRAA_0169"/>
<dbReference type="InterPro" id="IPR051258">
    <property type="entry name" value="Diverse_Substrate_Transporter"/>
</dbReference>
<evidence type="ECO:0000256" key="3">
    <source>
        <dbReference type="ARBA" id="ARBA00022692"/>
    </source>
</evidence>
<feature type="domain" description="EamA" evidence="7">
    <location>
        <begin position="3"/>
        <end position="109"/>
    </location>
</feature>
<keyword evidence="5 6" id="KW-0472">Membrane</keyword>
<sequence length="321" mass="35111">MWLGVGFALLAGMLWGLVFLVPLLLPEYPAALLAMARYLAFGLLCLPLAWLDWGALRRLTRSDWLTALKLAAVGNLAYYTLLASSIQGTGGPLTTLIIGTLPVLIAIAANQRNAERDGLLPWRRLMLPLGIMLLGIGLVNQAEMTRLLQQPDASLTAYALGALLALGALACWTWYPLRNADWLRQHPDRNPRVWATAQGLATLPMALCGFALVWAWMALSGSTFPMPFGPDPLFFLSLMLALGLFASWCGILCWNQASKRLPTALAGQLIVFETVAALIYIFWWRGEWPQGLTIAGMALLLLGVWLALRIRPVAAPRPAQV</sequence>
<dbReference type="EMBL" id="AP014568">
    <property type="protein sequence ID" value="BAO80023.1"/>
    <property type="molecule type" value="Genomic_DNA"/>
</dbReference>
<feature type="transmembrane region" description="Helical" evidence="6">
    <location>
        <begin position="233"/>
        <end position="253"/>
    </location>
</feature>
<keyword evidence="2" id="KW-1003">Cell membrane</keyword>
<gene>
    <name evidence="8" type="ORF">SRAA_0169</name>
</gene>
<dbReference type="HOGENOM" id="CLU_058004_0_0_4"/>
<dbReference type="InterPro" id="IPR037185">
    <property type="entry name" value="EmrE-like"/>
</dbReference>
<keyword evidence="9" id="KW-1185">Reference proteome</keyword>
<evidence type="ECO:0000313" key="8">
    <source>
        <dbReference type="EMBL" id="BAO80023.1"/>
    </source>
</evidence>
<dbReference type="STRING" id="1458425.SRAA_0169"/>
<evidence type="ECO:0000259" key="7">
    <source>
        <dbReference type="Pfam" id="PF00892"/>
    </source>
</evidence>
<dbReference type="AlphaFoldDB" id="A0A060NKN0"/>
<feature type="transmembrane region" description="Helical" evidence="6">
    <location>
        <begin position="155"/>
        <end position="175"/>
    </location>
</feature>
<feature type="transmembrane region" description="Helical" evidence="6">
    <location>
        <begin position="265"/>
        <end position="284"/>
    </location>
</feature>
<feature type="transmembrane region" description="Helical" evidence="6">
    <location>
        <begin position="63"/>
        <end position="81"/>
    </location>
</feature>
<feature type="transmembrane region" description="Helical" evidence="6">
    <location>
        <begin position="195"/>
        <end position="217"/>
    </location>
</feature>
<dbReference type="RefSeq" id="WP_045530388.1">
    <property type="nucleotide sequence ID" value="NZ_AP014568.1"/>
</dbReference>
<dbReference type="PANTHER" id="PTHR42920:SF11">
    <property type="entry name" value="INNER MEMBRANE PROTEIN YTFF"/>
    <property type="match status" value="1"/>
</dbReference>
<evidence type="ECO:0000256" key="5">
    <source>
        <dbReference type="ARBA" id="ARBA00023136"/>
    </source>
</evidence>
<keyword evidence="4 6" id="KW-1133">Transmembrane helix</keyword>
<proteinExistence type="predicted"/>